<sequence length="92" mass="10612">MKREPSRSFSAIVEERGREEEGEEKLRGRRPRERRGRGGFDSSEFSLLNERYEKSSEGLGETYLSCECKLHTVEEAEWANVSALQVSNSDRL</sequence>
<proteinExistence type="predicted"/>
<name>A0ACC2MFE7_PERAE</name>
<reference evidence="1 2" key="1">
    <citation type="journal article" date="2022" name="Hortic Res">
        <title>A haplotype resolved chromosomal level avocado genome allows analysis of novel avocado genes.</title>
        <authorList>
            <person name="Nath O."/>
            <person name="Fletcher S.J."/>
            <person name="Hayward A."/>
            <person name="Shaw L.M."/>
            <person name="Masouleh A.K."/>
            <person name="Furtado A."/>
            <person name="Henry R.J."/>
            <person name="Mitter N."/>
        </authorList>
    </citation>
    <scope>NUCLEOTIDE SEQUENCE [LARGE SCALE GENOMIC DNA]</scope>
    <source>
        <strain evidence="2">cv. Hass</strain>
    </source>
</reference>
<gene>
    <name evidence="1" type="ORF">MRB53_005869</name>
</gene>
<organism evidence="1 2">
    <name type="scientific">Persea americana</name>
    <name type="common">Avocado</name>
    <dbReference type="NCBI Taxonomy" id="3435"/>
    <lineage>
        <taxon>Eukaryota</taxon>
        <taxon>Viridiplantae</taxon>
        <taxon>Streptophyta</taxon>
        <taxon>Embryophyta</taxon>
        <taxon>Tracheophyta</taxon>
        <taxon>Spermatophyta</taxon>
        <taxon>Magnoliopsida</taxon>
        <taxon>Magnoliidae</taxon>
        <taxon>Laurales</taxon>
        <taxon>Lauraceae</taxon>
        <taxon>Persea</taxon>
    </lineage>
</organism>
<keyword evidence="2" id="KW-1185">Reference proteome</keyword>
<protein>
    <submittedName>
        <fullName evidence="1">Uncharacterized protein</fullName>
    </submittedName>
</protein>
<evidence type="ECO:0000313" key="1">
    <source>
        <dbReference type="EMBL" id="KAJ8644121.1"/>
    </source>
</evidence>
<accession>A0ACC2MFE7</accession>
<evidence type="ECO:0000313" key="2">
    <source>
        <dbReference type="Proteomes" id="UP001234297"/>
    </source>
</evidence>
<dbReference type="Proteomes" id="UP001234297">
    <property type="component" value="Chromosome 2"/>
</dbReference>
<comment type="caution">
    <text evidence="1">The sequence shown here is derived from an EMBL/GenBank/DDBJ whole genome shotgun (WGS) entry which is preliminary data.</text>
</comment>
<dbReference type="EMBL" id="CM056810">
    <property type="protein sequence ID" value="KAJ8644121.1"/>
    <property type="molecule type" value="Genomic_DNA"/>
</dbReference>